<gene>
    <name evidence="1" type="ORF">AK812_SmicGene15072</name>
</gene>
<comment type="caution">
    <text evidence="1">The sequence shown here is derived from an EMBL/GenBank/DDBJ whole genome shotgun (WGS) entry which is preliminary data.</text>
</comment>
<dbReference type="AlphaFoldDB" id="A0A1Q9E3Z7"/>
<evidence type="ECO:0000313" key="2">
    <source>
        <dbReference type="Proteomes" id="UP000186817"/>
    </source>
</evidence>
<reference evidence="1 2" key="1">
    <citation type="submission" date="2016-02" db="EMBL/GenBank/DDBJ databases">
        <title>Genome analysis of coral dinoflagellate symbionts highlights evolutionary adaptations to a symbiotic lifestyle.</title>
        <authorList>
            <person name="Aranda M."/>
            <person name="Li Y."/>
            <person name="Liew Y.J."/>
            <person name="Baumgarten S."/>
            <person name="Simakov O."/>
            <person name="Wilson M."/>
            <person name="Piel J."/>
            <person name="Ashoor H."/>
            <person name="Bougouffa S."/>
            <person name="Bajic V.B."/>
            <person name="Ryu T."/>
            <person name="Ravasi T."/>
            <person name="Bayer T."/>
            <person name="Micklem G."/>
            <person name="Kim H."/>
            <person name="Bhak J."/>
            <person name="Lajeunesse T.C."/>
            <person name="Voolstra C.R."/>
        </authorList>
    </citation>
    <scope>NUCLEOTIDE SEQUENCE [LARGE SCALE GENOMIC DNA]</scope>
    <source>
        <strain evidence="1 2">CCMP2467</strain>
    </source>
</reference>
<proteinExistence type="predicted"/>
<accession>A0A1Q9E3Z7</accession>
<name>A0A1Q9E3Z7_SYMMI</name>
<sequence length="104" mass="11912">MRHRCDTRATHANASRTLRERLRTLRERLRTLRGRGDMRASEGERAGERAHVGIKVQGAAGLPSEVQSMFQLFFPDMSRCKYSGSSTVQYFLKQCPLWDEEIPG</sequence>
<organism evidence="1 2">
    <name type="scientific">Symbiodinium microadriaticum</name>
    <name type="common">Dinoflagellate</name>
    <name type="synonym">Zooxanthella microadriatica</name>
    <dbReference type="NCBI Taxonomy" id="2951"/>
    <lineage>
        <taxon>Eukaryota</taxon>
        <taxon>Sar</taxon>
        <taxon>Alveolata</taxon>
        <taxon>Dinophyceae</taxon>
        <taxon>Suessiales</taxon>
        <taxon>Symbiodiniaceae</taxon>
        <taxon>Symbiodinium</taxon>
    </lineage>
</organism>
<dbReference type="EMBL" id="LSRX01000272">
    <property type="protein sequence ID" value="OLQ02147.1"/>
    <property type="molecule type" value="Genomic_DNA"/>
</dbReference>
<evidence type="ECO:0000313" key="1">
    <source>
        <dbReference type="EMBL" id="OLQ02147.1"/>
    </source>
</evidence>
<keyword evidence="2" id="KW-1185">Reference proteome</keyword>
<protein>
    <submittedName>
        <fullName evidence="1">Uncharacterized protein</fullName>
    </submittedName>
</protein>
<dbReference type="Proteomes" id="UP000186817">
    <property type="component" value="Unassembled WGS sequence"/>
</dbReference>